<accession>A0A7S1I599</accession>
<proteinExistence type="predicted"/>
<organism evidence="1">
    <name type="scientific">Eutreptiella gymnastica</name>
    <dbReference type="NCBI Taxonomy" id="73025"/>
    <lineage>
        <taxon>Eukaryota</taxon>
        <taxon>Discoba</taxon>
        <taxon>Euglenozoa</taxon>
        <taxon>Euglenida</taxon>
        <taxon>Spirocuta</taxon>
        <taxon>Euglenophyceae</taxon>
        <taxon>Eutreptiales</taxon>
        <taxon>Eutreptiaceae</taxon>
        <taxon>Eutreptiella</taxon>
    </lineage>
</organism>
<evidence type="ECO:0000313" key="1">
    <source>
        <dbReference type="EMBL" id="CAD9001458.1"/>
    </source>
</evidence>
<sequence>MSNTEVIVKNTDAVKRKQAVLQWLRLMFDTNKHCGIYENICTNEDGMIQLRWARLCVAHNIPNPEFCFPTIKCINGKWDVNAMLKQNSSLVEKWVQKCIKHSVVVLPLGWNFGNYGHVTVVRLEIKNSKQIFFDGNGGNHHPPEGPHTDRYNWMSTTPLIARYECQPPNIRHEHWFSLQDVL</sequence>
<protein>
    <submittedName>
        <fullName evidence="1">Uncharacterized protein</fullName>
    </submittedName>
</protein>
<name>A0A7S1I599_9EUGL</name>
<gene>
    <name evidence="1" type="ORF">EGYM00392_LOCUS12538</name>
</gene>
<reference evidence="1" key="1">
    <citation type="submission" date="2021-01" db="EMBL/GenBank/DDBJ databases">
        <authorList>
            <person name="Corre E."/>
            <person name="Pelletier E."/>
            <person name="Niang G."/>
            <person name="Scheremetjew M."/>
            <person name="Finn R."/>
            <person name="Kale V."/>
            <person name="Holt S."/>
            <person name="Cochrane G."/>
            <person name="Meng A."/>
            <person name="Brown T."/>
            <person name="Cohen L."/>
        </authorList>
    </citation>
    <scope>NUCLEOTIDE SEQUENCE</scope>
    <source>
        <strain evidence="1">NIES-381</strain>
    </source>
</reference>
<dbReference type="AlphaFoldDB" id="A0A7S1I599"/>
<dbReference type="EMBL" id="HBGA01034575">
    <property type="protein sequence ID" value="CAD9001458.1"/>
    <property type="molecule type" value="Transcribed_RNA"/>
</dbReference>